<dbReference type="EMBL" id="MKHE01000014">
    <property type="protein sequence ID" value="OWK08285.1"/>
    <property type="molecule type" value="Genomic_DNA"/>
</dbReference>
<name>A0A212CQT9_CEREH</name>
<feature type="region of interest" description="Disordered" evidence="1">
    <location>
        <begin position="1"/>
        <end position="25"/>
    </location>
</feature>
<accession>A0A212CQT9</accession>
<gene>
    <name evidence="2" type="ORF">Celaphus_00011049</name>
</gene>
<reference evidence="2 3" key="1">
    <citation type="journal article" date="2018" name="Mol. Genet. Genomics">
        <title>The red deer Cervus elaphus genome CerEla1.0: sequencing, annotating, genes, and chromosomes.</title>
        <authorList>
            <person name="Bana N.A."/>
            <person name="Nyiri A."/>
            <person name="Nagy J."/>
            <person name="Frank K."/>
            <person name="Nagy T."/>
            <person name="Steger V."/>
            <person name="Schiller M."/>
            <person name="Lakatos P."/>
            <person name="Sugar L."/>
            <person name="Horn P."/>
            <person name="Barta E."/>
            <person name="Orosz L."/>
        </authorList>
    </citation>
    <scope>NUCLEOTIDE SEQUENCE [LARGE SCALE GENOMIC DNA]</scope>
    <source>
        <strain evidence="2">Hungarian</strain>
    </source>
</reference>
<dbReference type="Proteomes" id="UP000242450">
    <property type="component" value="Chromosome 14"/>
</dbReference>
<sequence length="25" mass="2688">MPVQLLRGFTVPGSRPSAQDCRSGQ</sequence>
<evidence type="ECO:0000256" key="1">
    <source>
        <dbReference type="SAM" id="MobiDB-lite"/>
    </source>
</evidence>
<evidence type="ECO:0000313" key="2">
    <source>
        <dbReference type="EMBL" id="OWK08285.1"/>
    </source>
</evidence>
<keyword evidence="3" id="KW-1185">Reference proteome</keyword>
<protein>
    <submittedName>
        <fullName evidence="2">Uncharacterized protein</fullName>
    </submittedName>
</protein>
<feature type="compositionally biased region" description="Polar residues" evidence="1">
    <location>
        <begin position="16"/>
        <end position="25"/>
    </location>
</feature>
<dbReference type="AlphaFoldDB" id="A0A212CQT9"/>
<organism evidence="2 3">
    <name type="scientific">Cervus elaphus hippelaphus</name>
    <name type="common">European red deer</name>
    <dbReference type="NCBI Taxonomy" id="46360"/>
    <lineage>
        <taxon>Eukaryota</taxon>
        <taxon>Metazoa</taxon>
        <taxon>Chordata</taxon>
        <taxon>Craniata</taxon>
        <taxon>Vertebrata</taxon>
        <taxon>Euteleostomi</taxon>
        <taxon>Mammalia</taxon>
        <taxon>Eutheria</taxon>
        <taxon>Laurasiatheria</taxon>
        <taxon>Artiodactyla</taxon>
        <taxon>Ruminantia</taxon>
        <taxon>Pecora</taxon>
        <taxon>Cervidae</taxon>
        <taxon>Cervinae</taxon>
        <taxon>Cervus</taxon>
    </lineage>
</organism>
<proteinExistence type="predicted"/>
<evidence type="ECO:0000313" key="3">
    <source>
        <dbReference type="Proteomes" id="UP000242450"/>
    </source>
</evidence>
<comment type="caution">
    <text evidence="2">The sequence shown here is derived from an EMBL/GenBank/DDBJ whole genome shotgun (WGS) entry which is preliminary data.</text>
</comment>